<reference evidence="1 2" key="1">
    <citation type="submission" date="2018-04" db="EMBL/GenBank/DDBJ databases">
        <title>Novel Campyloabacter and Helicobacter Species and Strains.</title>
        <authorList>
            <person name="Mannion A.J."/>
            <person name="Shen Z."/>
            <person name="Fox J.G."/>
        </authorList>
    </citation>
    <scope>NUCLEOTIDE SEQUENCE [LARGE SCALE GENOMIC DNA]</scope>
    <source>
        <strain evidence="1 2">MIT 17-337</strain>
    </source>
</reference>
<evidence type="ECO:0000313" key="2">
    <source>
        <dbReference type="Proteomes" id="UP000256379"/>
    </source>
</evidence>
<keyword evidence="2" id="KW-1185">Reference proteome</keyword>
<dbReference type="RefSeq" id="WP_115543904.1">
    <property type="nucleotide sequence ID" value="NZ_NXLQ01000067.1"/>
</dbReference>
<comment type="caution">
    <text evidence="1">The sequence shown here is derived from an EMBL/GenBank/DDBJ whole genome shotgun (WGS) entry which is preliminary data.</text>
</comment>
<sequence length="162" mass="18680">MKRLLFAVSLVCFIYADNLPKYVKSWQGKVYTSTSNVNGKDITQIFKIDDFCVKSDGILNDRDLFGENYCEIGYSYNGSAFDDWNVNFYIEKPNDMNYGLVRVISIESATKAVIKVVSMEYANDFCNIEVTKDEDIITLHPSKCKIDDLVLHNNIFHTYHQE</sequence>
<dbReference type="OrthoDB" id="5321259at2"/>
<dbReference type="Proteomes" id="UP000256379">
    <property type="component" value="Unassembled WGS sequence"/>
</dbReference>
<evidence type="ECO:0000313" key="1">
    <source>
        <dbReference type="EMBL" id="RDU61243.1"/>
    </source>
</evidence>
<name>A0A3D8I7U7_9HELI</name>
<gene>
    <name evidence="1" type="ORF">CQA53_10445</name>
</gene>
<dbReference type="AlphaFoldDB" id="A0A3D8I7U7"/>
<dbReference type="EMBL" id="NXLQ01000067">
    <property type="protein sequence ID" value="RDU61243.1"/>
    <property type="molecule type" value="Genomic_DNA"/>
</dbReference>
<proteinExistence type="predicted"/>
<organism evidence="1 2">
    <name type="scientific">Helicobacter didelphidarum</name>
    <dbReference type="NCBI Taxonomy" id="2040648"/>
    <lineage>
        <taxon>Bacteria</taxon>
        <taxon>Pseudomonadati</taxon>
        <taxon>Campylobacterota</taxon>
        <taxon>Epsilonproteobacteria</taxon>
        <taxon>Campylobacterales</taxon>
        <taxon>Helicobacteraceae</taxon>
        <taxon>Helicobacter</taxon>
    </lineage>
</organism>
<protein>
    <submittedName>
        <fullName evidence="1">Uncharacterized protein</fullName>
    </submittedName>
</protein>
<accession>A0A3D8I7U7</accession>